<dbReference type="PANTHER" id="PTHR16019">
    <property type="entry name" value="SYNAPSE-ASSOCIATED PROTEIN"/>
    <property type="match status" value="1"/>
</dbReference>
<reference evidence="2 3" key="1">
    <citation type="journal article" date="2021" name="Nat. Commun.">
        <title>Incipient diploidization of the medicinal plant Perilla within 10,000 years.</title>
        <authorList>
            <person name="Zhang Y."/>
            <person name="Shen Q."/>
            <person name="Leng L."/>
            <person name="Zhang D."/>
            <person name="Chen S."/>
            <person name="Shi Y."/>
            <person name="Ning Z."/>
            <person name="Chen S."/>
        </authorList>
    </citation>
    <scope>NUCLEOTIDE SEQUENCE [LARGE SCALE GENOMIC DNA]</scope>
    <source>
        <strain evidence="3">cv. PC099</strain>
    </source>
</reference>
<dbReference type="Proteomes" id="UP001190926">
    <property type="component" value="Unassembled WGS sequence"/>
</dbReference>
<dbReference type="InterPro" id="IPR005607">
    <property type="entry name" value="BSD_dom"/>
</dbReference>
<dbReference type="Gene3D" id="1.10.3970.10">
    <property type="entry name" value="BSD domain"/>
    <property type="match status" value="1"/>
</dbReference>
<keyword evidence="3" id="KW-1185">Reference proteome</keyword>
<comment type="caution">
    <text evidence="2">The sequence shown here is derived from an EMBL/GenBank/DDBJ whole genome shotgun (WGS) entry which is preliminary data.</text>
</comment>
<feature type="domain" description="BSD" evidence="1">
    <location>
        <begin position="89"/>
        <end position="116"/>
    </location>
</feature>
<dbReference type="EMBL" id="SDAM02000083">
    <property type="protein sequence ID" value="KAH6831737.1"/>
    <property type="molecule type" value="Genomic_DNA"/>
</dbReference>
<protein>
    <recommendedName>
        <fullName evidence="1">BSD domain-containing protein</fullName>
    </recommendedName>
</protein>
<dbReference type="AlphaFoldDB" id="A0AAD4JDH4"/>
<dbReference type="InterPro" id="IPR051494">
    <property type="entry name" value="BSD_domain-containing"/>
</dbReference>
<gene>
    <name evidence="2" type="ORF">C2S53_008480</name>
</gene>
<evidence type="ECO:0000313" key="3">
    <source>
        <dbReference type="Proteomes" id="UP001190926"/>
    </source>
</evidence>
<name>A0AAD4JDH4_PERFH</name>
<sequence length="149" mass="16879">MLRESASRAVKDLPASLDVVLKSTTSIITKESLGFSSDGEPETPGTNWSLNSGRYSQFEAQLRAIHSDLNSFCVKPDNAEDYGKWKLGKAVPNTVDHETLWCRYFYRVEKLKQQESVRMRIVKRAISNDEEELSWDVEDDDDCNGSGLK</sequence>
<dbReference type="GO" id="GO:0005737">
    <property type="term" value="C:cytoplasm"/>
    <property type="evidence" value="ECO:0007669"/>
    <property type="project" value="TreeGrafter"/>
</dbReference>
<proteinExistence type="predicted"/>
<dbReference type="PANTHER" id="PTHR16019:SF5">
    <property type="entry name" value="BSD DOMAIN-CONTAINING PROTEIN 1"/>
    <property type="match status" value="1"/>
</dbReference>
<dbReference type="SUPFAM" id="SSF140383">
    <property type="entry name" value="BSD domain-like"/>
    <property type="match status" value="1"/>
</dbReference>
<evidence type="ECO:0000313" key="2">
    <source>
        <dbReference type="EMBL" id="KAH6831737.1"/>
    </source>
</evidence>
<evidence type="ECO:0000259" key="1">
    <source>
        <dbReference type="Pfam" id="PF03909"/>
    </source>
</evidence>
<dbReference type="Pfam" id="PF03909">
    <property type="entry name" value="BSD"/>
    <property type="match status" value="1"/>
</dbReference>
<organism evidence="2 3">
    <name type="scientific">Perilla frutescens var. hirtella</name>
    <name type="common">Perilla citriodora</name>
    <name type="synonym">Perilla setoyensis</name>
    <dbReference type="NCBI Taxonomy" id="608512"/>
    <lineage>
        <taxon>Eukaryota</taxon>
        <taxon>Viridiplantae</taxon>
        <taxon>Streptophyta</taxon>
        <taxon>Embryophyta</taxon>
        <taxon>Tracheophyta</taxon>
        <taxon>Spermatophyta</taxon>
        <taxon>Magnoliopsida</taxon>
        <taxon>eudicotyledons</taxon>
        <taxon>Gunneridae</taxon>
        <taxon>Pentapetalae</taxon>
        <taxon>asterids</taxon>
        <taxon>lamiids</taxon>
        <taxon>Lamiales</taxon>
        <taxon>Lamiaceae</taxon>
        <taxon>Nepetoideae</taxon>
        <taxon>Elsholtzieae</taxon>
        <taxon>Perilla</taxon>
    </lineage>
</organism>
<accession>A0AAD4JDH4</accession>
<dbReference type="InterPro" id="IPR035925">
    <property type="entry name" value="BSD_dom_sf"/>
</dbReference>